<protein>
    <submittedName>
        <fullName evidence="2">Uncharacterized protein</fullName>
    </submittedName>
</protein>
<name>A0A812SMC9_9DINO</name>
<evidence type="ECO:0000313" key="3">
    <source>
        <dbReference type="Proteomes" id="UP000601435"/>
    </source>
</evidence>
<feature type="region of interest" description="Disordered" evidence="1">
    <location>
        <begin position="1"/>
        <end position="20"/>
    </location>
</feature>
<dbReference type="Proteomes" id="UP000601435">
    <property type="component" value="Unassembled WGS sequence"/>
</dbReference>
<gene>
    <name evidence="2" type="ORF">SNEC2469_LOCUS13957</name>
</gene>
<evidence type="ECO:0000256" key="1">
    <source>
        <dbReference type="SAM" id="MobiDB-lite"/>
    </source>
</evidence>
<comment type="caution">
    <text evidence="2">The sequence shown here is derived from an EMBL/GenBank/DDBJ whole genome shotgun (WGS) entry which is preliminary data.</text>
</comment>
<dbReference type="EMBL" id="CAJNJA010022331">
    <property type="protein sequence ID" value="CAE7490655.1"/>
    <property type="molecule type" value="Genomic_DNA"/>
</dbReference>
<reference evidence="2" key="1">
    <citation type="submission" date="2021-02" db="EMBL/GenBank/DDBJ databases">
        <authorList>
            <person name="Dougan E. K."/>
            <person name="Rhodes N."/>
            <person name="Thang M."/>
            <person name="Chan C."/>
        </authorList>
    </citation>
    <scope>NUCLEOTIDE SEQUENCE</scope>
</reference>
<keyword evidence="3" id="KW-1185">Reference proteome</keyword>
<proteinExistence type="predicted"/>
<dbReference type="AlphaFoldDB" id="A0A812SMC9"/>
<accession>A0A812SMC9</accession>
<dbReference type="OrthoDB" id="425433at2759"/>
<evidence type="ECO:0000313" key="2">
    <source>
        <dbReference type="EMBL" id="CAE7490655.1"/>
    </source>
</evidence>
<sequence>MTKEDFEMMQRERKYEGEGGDELVFKPDVHLDKFDFSDDDRMIHKNEANLEGDHRKSASQMMSMMTGCFAPQVASRLKEYLKQVLKSKNSLETFVDKVKEIETLYEEMGELKAEAKADADEGTQGSYVTPVISEQMLDIYPWTDSEDDATAQSQNSDIDMDVSGTSWASAITREPPSPSSAASSLDLDQRLLSETTVASKILWHCVRVINAVRKDNGGFALCVFKIGLTANPFERRASYLEQNFQNFIVIHKVCRAELLGMLEMLEAALIAEFYDDGRCCRNRQLGGESMRTKDFLPRFPPPYYAYCVPAKDLVVDAKAAVKRDPCEDEIELGINLAGSSGATRFLFTVISNLVAKTDDKIFDDVMEIWSQQLKALQDDGFEMGGKTWRVMILGFTGDSPFVKKVAKTTRSFHNVRKRHTSKNVQKGCCWLCNAGHDSPEDGIFYPFEHLGLTAPAWLQTCRLNNPLPWDGNGCALLQHMLLDKDDTPAAFFKADYFHVWHAGVGQDFCASAMVYCMKALFGRGSVSKDVSALNDALKAWLPLAKQKLQCGRITEDLLGYNGTREYPEGKWSKNMDTAVFTKFIVHLLERPDFQPKLEHDDIMQDILAAGKAIGQVIRTCLEAEFFLSSAHCQTVIKNGHAFLMTYSTLVEKCYDRSLCLFKMRPKVHYLNHTFLRVFEEWRDSSSACNPLAEATFMSEDFVGRAARLSRRISPRAIAIKTLQRYLLFLQTSLSKDTFAMLDLSMLT</sequence>
<organism evidence="2 3">
    <name type="scientific">Symbiodinium necroappetens</name>
    <dbReference type="NCBI Taxonomy" id="1628268"/>
    <lineage>
        <taxon>Eukaryota</taxon>
        <taxon>Sar</taxon>
        <taxon>Alveolata</taxon>
        <taxon>Dinophyceae</taxon>
        <taxon>Suessiales</taxon>
        <taxon>Symbiodiniaceae</taxon>
        <taxon>Symbiodinium</taxon>
    </lineage>
</organism>